<dbReference type="EMBL" id="CAACVS010000674">
    <property type="protein sequence ID" value="VEU44904.1"/>
    <property type="molecule type" value="Genomic_DNA"/>
</dbReference>
<accession>A0A448ZSD4</accession>
<gene>
    <name evidence="2" type="ORF">PSNMU_V1.4_AUG-EV-PASAV3_0120440</name>
</gene>
<dbReference type="Proteomes" id="UP000291116">
    <property type="component" value="Unassembled WGS sequence"/>
</dbReference>
<dbReference type="InterPro" id="IPR027973">
    <property type="entry name" value="FSAF1-like"/>
</dbReference>
<feature type="compositionally biased region" description="Basic and acidic residues" evidence="1">
    <location>
        <begin position="40"/>
        <end position="59"/>
    </location>
</feature>
<evidence type="ECO:0000313" key="2">
    <source>
        <dbReference type="EMBL" id="VEU44904.1"/>
    </source>
</evidence>
<proteinExistence type="predicted"/>
<dbReference type="AlphaFoldDB" id="A0A448ZSD4"/>
<dbReference type="PANTHER" id="PTHR28096:SF1">
    <property type="entry name" value="PROTEIN FAF1"/>
    <property type="match status" value="1"/>
</dbReference>
<evidence type="ECO:0000256" key="1">
    <source>
        <dbReference type="SAM" id="MobiDB-lite"/>
    </source>
</evidence>
<feature type="compositionally biased region" description="Basic and acidic residues" evidence="1">
    <location>
        <begin position="135"/>
        <end position="150"/>
    </location>
</feature>
<keyword evidence="3" id="KW-1185">Reference proteome</keyword>
<dbReference type="OrthoDB" id="44080at2759"/>
<organism evidence="2 3">
    <name type="scientific">Pseudo-nitzschia multistriata</name>
    <dbReference type="NCBI Taxonomy" id="183589"/>
    <lineage>
        <taxon>Eukaryota</taxon>
        <taxon>Sar</taxon>
        <taxon>Stramenopiles</taxon>
        <taxon>Ochrophyta</taxon>
        <taxon>Bacillariophyta</taxon>
        <taxon>Bacillariophyceae</taxon>
        <taxon>Bacillariophycidae</taxon>
        <taxon>Bacillariales</taxon>
        <taxon>Bacillariaceae</taxon>
        <taxon>Pseudo-nitzschia</taxon>
    </lineage>
</organism>
<dbReference type="Pfam" id="PF15375">
    <property type="entry name" value="FSAF1"/>
    <property type="match status" value="1"/>
</dbReference>
<sequence length="186" mass="21299">MAKKSSKQKQDDKPKKQKREVKVVKCPSAFPISTKPKKRPRDEYKNRDEARGNSKKEKLIDLHDAAKEIRAYGATAFVGKQKRDYEDEKYYKLTGRHKKKNSCPLPLVRGLKRAAARRDAKAREEARQAGLIIPKKKDDSSRKSMTDTEFQKFGPAPNIGFMKSGVYRVSNGGDFKSKRNGKGRRR</sequence>
<protein>
    <submittedName>
        <fullName evidence="2">Uncharacterized protein</fullName>
    </submittedName>
</protein>
<feature type="region of interest" description="Disordered" evidence="1">
    <location>
        <begin position="112"/>
        <end position="186"/>
    </location>
</feature>
<feature type="region of interest" description="Disordered" evidence="1">
    <location>
        <begin position="1"/>
        <end position="59"/>
    </location>
</feature>
<evidence type="ECO:0000313" key="3">
    <source>
        <dbReference type="Proteomes" id="UP000291116"/>
    </source>
</evidence>
<dbReference type="GO" id="GO:0005730">
    <property type="term" value="C:nucleolus"/>
    <property type="evidence" value="ECO:0007669"/>
    <property type="project" value="TreeGrafter"/>
</dbReference>
<dbReference type="InterPro" id="IPR053030">
    <property type="entry name" value="Ribosomal_biogenesis_FAF1-like"/>
</dbReference>
<dbReference type="PANTHER" id="PTHR28096">
    <property type="entry name" value="PROTEIN FAF1"/>
    <property type="match status" value="1"/>
</dbReference>
<dbReference type="GO" id="GO:0000462">
    <property type="term" value="P:maturation of SSU-rRNA from tricistronic rRNA transcript (SSU-rRNA, 5.8S rRNA, LSU-rRNA)"/>
    <property type="evidence" value="ECO:0007669"/>
    <property type="project" value="TreeGrafter"/>
</dbReference>
<reference evidence="2 3" key="1">
    <citation type="submission" date="2019-01" db="EMBL/GenBank/DDBJ databases">
        <authorList>
            <person name="Ferrante I. M."/>
        </authorList>
    </citation>
    <scope>NUCLEOTIDE SEQUENCE [LARGE SCALE GENOMIC DNA]</scope>
    <source>
        <strain evidence="2 3">B856</strain>
    </source>
</reference>
<name>A0A448ZSD4_9STRA</name>
<feature type="compositionally biased region" description="Basic and acidic residues" evidence="1">
    <location>
        <begin position="116"/>
        <end position="127"/>
    </location>
</feature>